<feature type="non-terminal residue" evidence="2">
    <location>
        <position position="1"/>
    </location>
</feature>
<evidence type="ECO:0000313" key="3">
    <source>
        <dbReference type="Proteomes" id="UP000053330"/>
    </source>
</evidence>
<keyword evidence="3" id="KW-1185">Reference proteome</keyword>
<protein>
    <submittedName>
        <fullName evidence="2">T-cell antigen CD7</fullName>
    </submittedName>
</protein>
<keyword evidence="1" id="KW-0812">Transmembrane</keyword>
<feature type="transmembrane region" description="Helical" evidence="1">
    <location>
        <begin position="90"/>
        <end position="114"/>
    </location>
</feature>
<dbReference type="GO" id="GO:0038023">
    <property type="term" value="F:signaling receptor activity"/>
    <property type="evidence" value="ECO:0007669"/>
    <property type="project" value="InterPro"/>
</dbReference>
<keyword evidence="1" id="KW-1133">Transmembrane helix</keyword>
<dbReference type="Proteomes" id="UP000053330">
    <property type="component" value="Unassembled WGS sequence"/>
</dbReference>
<dbReference type="PANTHER" id="PTHR15343:SF0">
    <property type="entry name" value="T-CELL ANTIGEN CD7"/>
    <property type="match status" value="1"/>
</dbReference>
<evidence type="ECO:0000256" key="1">
    <source>
        <dbReference type="SAM" id="Phobius"/>
    </source>
</evidence>
<dbReference type="EMBL" id="KK751607">
    <property type="protein sequence ID" value="KFP41969.1"/>
    <property type="molecule type" value="Genomic_DNA"/>
</dbReference>
<dbReference type="AlphaFoldDB" id="A0A091KN15"/>
<dbReference type="GO" id="GO:0002250">
    <property type="term" value="P:adaptive immune response"/>
    <property type="evidence" value="ECO:0007669"/>
    <property type="project" value="InterPro"/>
</dbReference>
<feature type="non-terminal residue" evidence="2">
    <location>
        <position position="144"/>
    </location>
</feature>
<dbReference type="SUPFAM" id="SSF48726">
    <property type="entry name" value="Immunoglobulin"/>
    <property type="match status" value="1"/>
</dbReference>
<keyword evidence="1" id="KW-0472">Membrane</keyword>
<dbReference type="InterPro" id="IPR036179">
    <property type="entry name" value="Ig-like_dom_sf"/>
</dbReference>
<sequence length="144" mass="16235">FLLKTHVQPERVLHVSSQNASTISPAFANRLEYSKEEKRIVITLHNLQKNDSGIYVCAGVVKNATFLSANRNGTMMLVKEVEEDCRNSSWGIYALTTVAVLLFAALVCCAFRCVNIKKYFMKKAPTTIYEDMSYSSIRKTLSKD</sequence>
<dbReference type="GO" id="GO:0016020">
    <property type="term" value="C:membrane"/>
    <property type="evidence" value="ECO:0007669"/>
    <property type="project" value="InterPro"/>
</dbReference>
<dbReference type="Gene3D" id="2.60.40.10">
    <property type="entry name" value="Immunoglobulins"/>
    <property type="match status" value="1"/>
</dbReference>
<dbReference type="PANTHER" id="PTHR15343">
    <property type="entry name" value="CD7"/>
    <property type="match status" value="1"/>
</dbReference>
<dbReference type="InterPro" id="IPR039090">
    <property type="entry name" value="CD7"/>
</dbReference>
<organism evidence="2 3">
    <name type="scientific">Chlamydotis macqueenii</name>
    <name type="common">Macqueen's bustard</name>
    <dbReference type="NCBI Taxonomy" id="187382"/>
    <lineage>
        <taxon>Eukaryota</taxon>
        <taxon>Metazoa</taxon>
        <taxon>Chordata</taxon>
        <taxon>Craniata</taxon>
        <taxon>Vertebrata</taxon>
        <taxon>Euteleostomi</taxon>
        <taxon>Archelosauria</taxon>
        <taxon>Archosauria</taxon>
        <taxon>Dinosauria</taxon>
        <taxon>Saurischia</taxon>
        <taxon>Theropoda</taxon>
        <taxon>Coelurosauria</taxon>
        <taxon>Aves</taxon>
        <taxon>Neognathae</taxon>
        <taxon>Neoaves</taxon>
        <taxon>Otidimorphae</taxon>
        <taxon>Otidiformes</taxon>
        <taxon>Otididae</taxon>
        <taxon>Chlamydotis</taxon>
    </lineage>
</organism>
<evidence type="ECO:0000313" key="2">
    <source>
        <dbReference type="EMBL" id="KFP41969.1"/>
    </source>
</evidence>
<reference evidence="2 3" key="1">
    <citation type="submission" date="2014-04" db="EMBL/GenBank/DDBJ databases">
        <title>Genome evolution of avian class.</title>
        <authorList>
            <person name="Zhang G."/>
            <person name="Li C."/>
        </authorList>
    </citation>
    <scope>NUCLEOTIDE SEQUENCE [LARGE SCALE GENOMIC DNA]</scope>
    <source>
        <strain evidence="2">BGI_N324</strain>
    </source>
</reference>
<accession>A0A091KN15</accession>
<proteinExistence type="predicted"/>
<name>A0A091KN15_9AVES</name>
<gene>
    <name evidence="2" type="ORF">N324_00356</name>
</gene>
<dbReference type="InterPro" id="IPR013783">
    <property type="entry name" value="Ig-like_fold"/>
</dbReference>